<protein>
    <submittedName>
        <fullName evidence="2">Uncharacterized protein</fullName>
    </submittedName>
</protein>
<gene>
    <name evidence="2" type="ORF">GEV33_013464</name>
</gene>
<reference evidence="2" key="2">
    <citation type="submission" date="2021-08" db="EMBL/GenBank/DDBJ databases">
        <authorList>
            <person name="Eriksson T."/>
        </authorList>
    </citation>
    <scope>NUCLEOTIDE SEQUENCE</scope>
    <source>
        <strain evidence="2">Stoneville</strain>
        <tissue evidence="2">Whole head</tissue>
    </source>
</reference>
<dbReference type="AlphaFoldDB" id="A0A8J6H6U9"/>
<keyword evidence="3" id="KW-1185">Reference proteome</keyword>
<dbReference type="Proteomes" id="UP000719412">
    <property type="component" value="Unassembled WGS sequence"/>
</dbReference>
<accession>A0A8J6H6U9</accession>
<sequence length="422" mass="47359">MSESPQMRQIREIYGRIYTLSSSAFGRIQEGKSHRLMTAGGPLEGRTKQTSKRPSHQDATCNLRSGRPIEILHLVGSSKRKFNGEPRSPPPDESCRRSENSLLLLRSELHDVWCERIQGTSLLYSCSSNCVRFLVLVRRASLAIARQMTGVRDIFVKKKRGAFGGNKMVSEPEPWGTPMRSRRVAVRVTAGVEDTRMGNHRVLTLPPRQLLANVGRRSLDDSGWAGAIFSPRRCIILETFVPTPPATPKTERDKRKSPLNDHHTICAVQMDYLIYRRRLNIQISSIGKDVLKVEATANPTPDTRGERAVADVGLGNGEETRSACEIRAYRKGPRLDRCCSRTVGSTSCRNRFARVTVFVAWKNPESGGFRTTPAPSHAGLEVQPRCSLFREESRYFSPPMHCTQAEANTRALQDLLEYISVR</sequence>
<evidence type="ECO:0000256" key="1">
    <source>
        <dbReference type="SAM" id="MobiDB-lite"/>
    </source>
</evidence>
<comment type="caution">
    <text evidence="2">The sequence shown here is derived from an EMBL/GenBank/DDBJ whole genome shotgun (WGS) entry which is preliminary data.</text>
</comment>
<reference evidence="2" key="1">
    <citation type="journal article" date="2020" name="J Insects Food Feed">
        <title>The yellow mealworm (Tenebrio molitor) genome: a resource for the emerging insects as food and feed industry.</title>
        <authorList>
            <person name="Eriksson T."/>
            <person name="Andere A."/>
            <person name="Kelstrup H."/>
            <person name="Emery V."/>
            <person name="Picard C."/>
        </authorList>
    </citation>
    <scope>NUCLEOTIDE SEQUENCE</scope>
    <source>
        <strain evidence="2">Stoneville</strain>
        <tissue evidence="2">Whole head</tissue>
    </source>
</reference>
<feature type="region of interest" description="Disordered" evidence="1">
    <location>
        <begin position="37"/>
        <end position="60"/>
    </location>
</feature>
<name>A0A8J6H6U9_TENMO</name>
<proteinExistence type="predicted"/>
<organism evidence="2 3">
    <name type="scientific">Tenebrio molitor</name>
    <name type="common">Yellow mealworm beetle</name>
    <dbReference type="NCBI Taxonomy" id="7067"/>
    <lineage>
        <taxon>Eukaryota</taxon>
        <taxon>Metazoa</taxon>
        <taxon>Ecdysozoa</taxon>
        <taxon>Arthropoda</taxon>
        <taxon>Hexapoda</taxon>
        <taxon>Insecta</taxon>
        <taxon>Pterygota</taxon>
        <taxon>Neoptera</taxon>
        <taxon>Endopterygota</taxon>
        <taxon>Coleoptera</taxon>
        <taxon>Polyphaga</taxon>
        <taxon>Cucujiformia</taxon>
        <taxon>Tenebrionidae</taxon>
        <taxon>Tenebrio</taxon>
    </lineage>
</organism>
<dbReference type="EMBL" id="JABDTM020028207">
    <property type="protein sequence ID" value="KAH0809324.1"/>
    <property type="molecule type" value="Genomic_DNA"/>
</dbReference>
<evidence type="ECO:0000313" key="2">
    <source>
        <dbReference type="EMBL" id="KAH0809324.1"/>
    </source>
</evidence>
<evidence type="ECO:0000313" key="3">
    <source>
        <dbReference type="Proteomes" id="UP000719412"/>
    </source>
</evidence>